<dbReference type="GeneID" id="97420838"/>
<gene>
    <name evidence="1" type="ORF">J2X12_000540</name>
</gene>
<comment type="caution">
    <text evidence="1">The sequence shown here is derived from an EMBL/GenBank/DDBJ whole genome shotgun (WGS) entry which is preliminary data.</text>
</comment>
<dbReference type="AlphaFoldDB" id="A0AAW8N854"/>
<sequence>MRIKRTLQAAGLIAAAVILGLLTVQGTYALWSATAVAAPGSVSSASFTVNLTATPSGQATTMTLPDGKPASLALTPAAALLPGTSVYGGVVVTNSTDAGGTFNTVATVGQPAMANLSGGTLSQYLSVSGKAAASAADCSTASGYAPLGAPGLASPTIPKSGSTVLCFQVTLSPSAPSTVKGQAVAITLPLTVRQLCGVPGGC</sequence>
<evidence type="ECO:0000313" key="1">
    <source>
        <dbReference type="EMBL" id="MDR7162539.1"/>
    </source>
</evidence>
<dbReference type="EMBL" id="JAVDWN010000001">
    <property type="protein sequence ID" value="MDR7162539.1"/>
    <property type="molecule type" value="Genomic_DNA"/>
</dbReference>
<evidence type="ECO:0000313" key="2">
    <source>
        <dbReference type="Proteomes" id="UP001262032"/>
    </source>
</evidence>
<protein>
    <submittedName>
        <fullName evidence="1">Ribosomally synthesized peptide with SipW-like signal peptide</fullName>
    </submittedName>
</protein>
<reference evidence="1" key="1">
    <citation type="submission" date="2023-07" db="EMBL/GenBank/DDBJ databases">
        <title>Sorghum-associated microbial communities from plants grown in Nebraska, USA.</title>
        <authorList>
            <person name="Schachtman D."/>
        </authorList>
    </citation>
    <scope>NUCLEOTIDE SEQUENCE</scope>
    <source>
        <strain evidence="1">BE261</strain>
    </source>
</reference>
<accession>A0AAW8N854</accession>
<dbReference type="RefSeq" id="WP_310108773.1">
    <property type="nucleotide sequence ID" value="NZ_JAVDTN010000001.1"/>
</dbReference>
<proteinExistence type="predicted"/>
<organism evidence="1 2">
    <name type="scientific">Pseudarthrobacter oxydans</name>
    <name type="common">Arthrobacter oxydans</name>
    <dbReference type="NCBI Taxonomy" id="1671"/>
    <lineage>
        <taxon>Bacteria</taxon>
        <taxon>Bacillati</taxon>
        <taxon>Actinomycetota</taxon>
        <taxon>Actinomycetes</taxon>
        <taxon>Micrococcales</taxon>
        <taxon>Micrococcaceae</taxon>
        <taxon>Pseudarthrobacter</taxon>
    </lineage>
</organism>
<dbReference type="Proteomes" id="UP001262032">
    <property type="component" value="Unassembled WGS sequence"/>
</dbReference>
<name>A0AAW8N854_PSEOX</name>